<dbReference type="InterPro" id="IPR043129">
    <property type="entry name" value="ATPase_NBD"/>
</dbReference>
<dbReference type="RefSeq" id="WP_126804432.1">
    <property type="nucleotide sequence ID" value="NZ_PIPL01000003.1"/>
</dbReference>
<dbReference type="InterPro" id="IPR048950">
    <property type="entry name" value="Ppx_GppA_C"/>
</dbReference>
<dbReference type="InterPro" id="IPR030673">
    <property type="entry name" value="PyroPPase_GppA_Ppx"/>
</dbReference>
<dbReference type="OrthoDB" id="9793035at2"/>
<proteinExistence type="predicted"/>
<dbReference type="Proteomes" id="UP000288293">
    <property type="component" value="Unassembled WGS sequence"/>
</dbReference>
<evidence type="ECO:0000259" key="3">
    <source>
        <dbReference type="Pfam" id="PF21447"/>
    </source>
</evidence>
<dbReference type="SUPFAM" id="SSF53067">
    <property type="entry name" value="Actin-like ATPase domain"/>
    <property type="match status" value="2"/>
</dbReference>
<keyword evidence="1 4" id="KW-0378">Hydrolase</keyword>
<dbReference type="Pfam" id="PF02541">
    <property type="entry name" value="Ppx-GppA"/>
    <property type="match status" value="1"/>
</dbReference>
<keyword evidence="5" id="KW-1185">Reference proteome</keyword>
<dbReference type="GO" id="GO:0015949">
    <property type="term" value="P:nucleobase-containing small molecule interconversion"/>
    <property type="evidence" value="ECO:0007669"/>
    <property type="project" value="TreeGrafter"/>
</dbReference>
<evidence type="ECO:0000259" key="2">
    <source>
        <dbReference type="Pfam" id="PF02541"/>
    </source>
</evidence>
<sequence length="493" mass="54291">MRSKAYYAAIDLGSNSFHMLVVRVVAGSVQVVSKIKRKVRLAAGLTDDGELSEDAKQRAIDCLRIFSDRVQDIDPSHIRAVGTATLRKIAQDKDFLAHAENTLGHPIQIISGDEEAATIYQGIAHTTAFKGRMLVIDIGGASTELVLGSGFTPQLLNSLDMGCVTWYSKYFNDGAINSENTIAAINGATETLRPFFDAYNGQQWSLVLGASGTFKALQEIAEAKGANNTFKLQWMEQLLEQAIACGHHQQLQIEGLADNRKAVFVSGLCILIALCRNLTIKSLQSTSGALREGILYSMLEPIQQQDVQLRTLHSLVANYHLDEDQSLRVFSLAENFYRQLEGQWTMPPHSLRLLRAASYLHELGLSLSYKQASSHATYMLRHLDLPGFDQAARAALIELLAATAGIIDDEKSSQFASSSQPMRHLTRLLRLAIMCCQRRCDSSITNYQVAVNNGILTLSATTGFFDGNPFLLSLLQDEAEQLPDGEQLQLKAR</sequence>
<feature type="domain" description="Ppx/GppA phosphatase C-terminal" evidence="3">
    <location>
        <begin position="309"/>
        <end position="478"/>
    </location>
</feature>
<feature type="domain" description="Ppx/GppA phosphatase N-terminal" evidence="2">
    <location>
        <begin position="20"/>
        <end position="299"/>
    </location>
</feature>
<dbReference type="Gene3D" id="1.10.3210.10">
    <property type="entry name" value="Hypothetical protein af1432"/>
    <property type="match status" value="1"/>
</dbReference>
<dbReference type="PANTHER" id="PTHR30005">
    <property type="entry name" value="EXOPOLYPHOSPHATASE"/>
    <property type="match status" value="1"/>
</dbReference>
<dbReference type="InterPro" id="IPR050273">
    <property type="entry name" value="GppA/Ppx_hydrolase"/>
</dbReference>
<dbReference type="EMBL" id="PIPL01000003">
    <property type="protein sequence ID" value="RUO24012.1"/>
    <property type="molecule type" value="Genomic_DNA"/>
</dbReference>
<protein>
    <submittedName>
        <fullName evidence="4">Guanosine-5'-triphosphate,3'-diphosphate pyrophosphatase</fullName>
        <ecNumber evidence="4">3.6.1.40</ecNumber>
    </submittedName>
</protein>
<dbReference type="SUPFAM" id="SSF109604">
    <property type="entry name" value="HD-domain/PDEase-like"/>
    <property type="match status" value="1"/>
</dbReference>
<reference evidence="4 5" key="1">
    <citation type="journal article" date="2011" name="Front. Microbiol.">
        <title>Genomic signatures of strain selection and enhancement in Bacillus atrophaeus var. globigii, a historical biowarfare simulant.</title>
        <authorList>
            <person name="Gibbons H.S."/>
            <person name="Broomall S.M."/>
            <person name="McNew L.A."/>
            <person name="Daligault H."/>
            <person name="Chapman C."/>
            <person name="Bruce D."/>
            <person name="Karavis M."/>
            <person name="Krepps M."/>
            <person name="McGregor P.A."/>
            <person name="Hong C."/>
            <person name="Park K.H."/>
            <person name="Akmal A."/>
            <person name="Feldman A."/>
            <person name="Lin J.S."/>
            <person name="Chang W.E."/>
            <person name="Higgs B.W."/>
            <person name="Demirev P."/>
            <person name="Lindquist J."/>
            <person name="Liem A."/>
            <person name="Fochler E."/>
            <person name="Read T.D."/>
            <person name="Tapia R."/>
            <person name="Johnson S."/>
            <person name="Bishop-Lilly K.A."/>
            <person name="Detter C."/>
            <person name="Han C."/>
            <person name="Sozhamannan S."/>
            <person name="Rosenzweig C.N."/>
            <person name="Skowronski E.W."/>
        </authorList>
    </citation>
    <scope>NUCLEOTIDE SEQUENCE [LARGE SCALE GENOMIC DNA]</scope>
    <source>
        <strain evidence="4 5">MLST1</strain>
    </source>
</reference>
<name>A0A432W3V4_9GAMM</name>
<organism evidence="4 5">
    <name type="scientific">Aliidiomarina minuta</name>
    <dbReference type="NCBI Taxonomy" id="880057"/>
    <lineage>
        <taxon>Bacteria</taxon>
        <taxon>Pseudomonadati</taxon>
        <taxon>Pseudomonadota</taxon>
        <taxon>Gammaproteobacteria</taxon>
        <taxon>Alteromonadales</taxon>
        <taxon>Idiomarinaceae</taxon>
        <taxon>Aliidiomarina</taxon>
    </lineage>
</organism>
<dbReference type="PANTHER" id="PTHR30005:SF0">
    <property type="entry name" value="RETROGRADE REGULATION PROTEIN 2"/>
    <property type="match status" value="1"/>
</dbReference>
<gene>
    <name evidence="4" type="ORF">CWE09_12760</name>
</gene>
<dbReference type="PIRSF" id="PIRSF001267">
    <property type="entry name" value="Pyrophosphatase_GppA_Ppx"/>
    <property type="match status" value="1"/>
</dbReference>
<dbReference type="Pfam" id="PF21447">
    <property type="entry name" value="Ppx-GppA_III"/>
    <property type="match status" value="1"/>
</dbReference>
<evidence type="ECO:0000313" key="5">
    <source>
        <dbReference type="Proteomes" id="UP000288293"/>
    </source>
</evidence>
<accession>A0A432W3V4</accession>
<dbReference type="Gene3D" id="3.30.420.150">
    <property type="entry name" value="Exopolyphosphatase. Domain 2"/>
    <property type="match status" value="1"/>
</dbReference>
<dbReference type="AlphaFoldDB" id="A0A432W3V4"/>
<comment type="caution">
    <text evidence="4">The sequence shown here is derived from an EMBL/GenBank/DDBJ whole genome shotgun (WGS) entry which is preliminary data.</text>
</comment>
<evidence type="ECO:0000313" key="4">
    <source>
        <dbReference type="EMBL" id="RUO24012.1"/>
    </source>
</evidence>
<dbReference type="FunFam" id="3.30.420.40:FF:000023">
    <property type="entry name" value="Guanosine-5'-triphosphate,3'-diphosphate pyrophosphatase"/>
    <property type="match status" value="1"/>
</dbReference>
<dbReference type="Gene3D" id="3.30.420.40">
    <property type="match status" value="1"/>
</dbReference>
<evidence type="ECO:0000256" key="1">
    <source>
        <dbReference type="ARBA" id="ARBA00022801"/>
    </source>
</evidence>
<dbReference type="GO" id="GO:0008894">
    <property type="term" value="F:guanosine-5'-triphosphate,3'-diphosphate diphosphatase activity"/>
    <property type="evidence" value="ECO:0007669"/>
    <property type="project" value="UniProtKB-EC"/>
</dbReference>
<dbReference type="EC" id="3.6.1.40" evidence="4"/>
<dbReference type="InterPro" id="IPR003695">
    <property type="entry name" value="Ppx_GppA_N"/>
</dbReference>